<dbReference type="PANTHER" id="PTHR45712">
    <property type="entry name" value="AGAP008170-PA"/>
    <property type="match status" value="1"/>
</dbReference>
<dbReference type="InterPro" id="IPR050333">
    <property type="entry name" value="SLRP"/>
</dbReference>
<keyword evidence="5" id="KW-1185">Reference proteome</keyword>
<gene>
    <name evidence="4" type="ORF">AFUS01_LOCUS23745</name>
</gene>
<dbReference type="InterPro" id="IPR001611">
    <property type="entry name" value="Leu-rich_rpt"/>
</dbReference>
<keyword evidence="3" id="KW-0732">Signal</keyword>
<dbReference type="InterPro" id="IPR003591">
    <property type="entry name" value="Leu-rich_rpt_typical-subtyp"/>
</dbReference>
<evidence type="ECO:0000313" key="4">
    <source>
        <dbReference type="EMBL" id="CAG7785098.1"/>
    </source>
</evidence>
<evidence type="ECO:0000313" key="5">
    <source>
        <dbReference type="Proteomes" id="UP000708208"/>
    </source>
</evidence>
<comment type="caution">
    <text evidence="4">The sequence shown here is derived from an EMBL/GenBank/DDBJ whole genome shotgun (WGS) entry which is preliminary data.</text>
</comment>
<dbReference type="SMART" id="SM00364">
    <property type="entry name" value="LRR_BAC"/>
    <property type="match status" value="5"/>
</dbReference>
<protein>
    <submittedName>
        <fullName evidence="4">Uncharacterized protein</fullName>
    </submittedName>
</protein>
<dbReference type="FunFam" id="3.80.10.10:FF:001164">
    <property type="entry name" value="GH01279p"/>
    <property type="match status" value="1"/>
</dbReference>
<dbReference type="PROSITE" id="PS51450">
    <property type="entry name" value="LRR"/>
    <property type="match status" value="4"/>
</dbReference>
<evidence type="ECO:0000256" key="3">
    <source>
        <dbReference type="SAM" id="SignalP"/>
    </source>
</evidence>
<evidence type="ECO:0000256" key="1">
    <source>
        <dbReference type="ARBA" id="ARBA00022614"/>
    </source>
</evidence>
<dbReference type="OrthoDB" id="2015831at2759"/>
<proteinExistence type="predicted"/>
<reference evidence="4" key="1">
    <citation type="submission" date="2021-06" db="EMBL/GenBank/DDBJ databases">
        <authorList>
            <person name="Hodson N. C."/>
            <person name="Mongue J. A."/>
            <person name="Jaron S. K."/>
        </authorList>
    </citation>
    <scope>NUCLEOTIDE SEQUENCE</scope>
</reference>
<dbReference type="Proteomes" id="UP000708208">
    <property type="component" value="Unassembled WGS sequence"/>
</dbReference>
<dbReference type="EMBL" id="CAJVCH010288961">
    <property type="protein sequence ID" value="CAG7785098.1"/>
    <property type="molecule type" value="Genomic_DNA"/>
</dbReference>
<evidence type="ECO:0000256" key="2">
    <source>
        <dbReference type="ARBA" id="ARBA00022737"/>
    </source>
</evidence>
<organism evidence="4 5">
    <name type="scientific">Allacma fusca</name>
    <dbReference type="NCBI Taxonomy" id="39272"/>
    <lineage>
        <taxon>Eukaryota</taxon>
        <taxon>Metazoa</taxon>
        <taxon>Ecdysozoa</taxon>
        <taxon>Arthropoda</taxon>
        <taxon>Hexapoda</taxon>
        <taxon>Collembola</taxon>
        <taxon>Symphypleona</taxon>
        <taxon>Sminthuridae</taxon>
        <taxon>Allacma</taxon>
    </lineage>
</organism>
<dbReference type="SMART" id="SM00369">
    <property type="entry name" value="LRR_TYP"/>
    <property type="match status" value="11"/>
</dbReference>
<feature type="signal peptide" evidence="3">
    <location>
        <begin position="1"/>
        <end position="19"/>
    </location>
</feature>
<dbReference type="GO" id="GO:0005615">
    <property type="term" value="C:extracellular space"/>
    <property type="evidence" value="ECO:0007669"/>
    <property type="project" value="TreeGrafter"/>
</dbReference>
<accession>A0A8J2P808</accession>
<dbReference type="PANTHER" id="PTHR45712:SF22">
    <property type="entry name" value="INSULIN-LIKE GROWTH FACTOR-BINDING PROTEIN COMPLEX ACID LABILE SUBUNIT"/>
    <property type="match status" value="1"/>
</dbReference>
<sequence length="440" mass="49669">MKGILLLLFLTLLTVTCHASPLPSQSSLVNSSRVGPGCYRRSNETSSVECFIRTLNHDNFPDLISKQELSSVRALRIKCSDKFLFDSFLAPNQTLFQMTFLEEVSVESCKIRSLPSNVWASLSYLRKLRISSRNGDWSTSVSLLVDNQAFQGLNQLTSLDLSQNNIWSLPETIFCPLRSLQKLNVSWNRLSELEELNPGLPEANFCSLNGVTVVDASFNQLRRVGRIVKWKKLVELQLENNFIEELQDDAFAELGSLRSVNLSSNRLVALPPSIFKFNGGSLREVYLANNSISALAPAVFSGLNGLLLLDVSRNTLTSQWIREKMFNGLVRLLALRLSFNQLSSIDEMIFSDLINLQTLNLDHNRIESVHPGAFRMTANLRVLDLSHNRLVRLDEKVFGGLGVLRQLYLDHNKIRSVEDRLLENCTNLQVKPFLFTIFCG</sequence>
<keyword evidence="1" id="KW-0433">Leucine-rich repeat</keyword>
<keyword evidence="2" id="KW-0677">Repeat</keyword>
<dbReference type="AlphaFoldDB" id="A0A8J2P808"/>
<name>A0A8J2P808_9HEXA</name>
<feature type="chain" id="PRO_5035164921" evidence="3">
    <location>
        <begin position="20"/>
        <end position="440"/>
    </location>
</feature>
<dbReference type="Pfam" id="PF13855">
    <property type="entry name" value="LRR_8"/>
    <property type="match status" value="4"/>
</dbReference>